<protein>
    <submittedName>
        <fullName evidence="1">CoA transferase</fullName>
    </submittedName>
</protein>
<dbReference type="InterPro" id="IPR003673">
    <property type="entry name" value="CoA-Trfase_fam_III"/>
</dbReference>
<keyword evidence="1" id="KW-0808">Transferase</keyword>
<dbReference type="InterPro" id="IPR023606">
    <property type="entry name" value="CoA-Trfase_III_dom_1_sf"/>
</dbReference>
<evidence type="ECO:0000313" key="2">
    <source>
        <dbReference type="Proteomes" id="UP000296159"/>
    </source>
</evidence>
<reference evidence="1 2" key="1">
    <citation type="submission" date="2018-04" db="EMBL/GenBank/DDBJ databases">
        <title>Brenneria corticis sp.nov.</title>
        <authorList>
            <person name="Li Y."/>
        </authorList>
    </citation>
    <scope>NUCLEOTIDE SEQUENCE [LARGE SCALE GENOMIC DNA]</scope>
    <source>
        <strain evidence="1 2">CFCC 11842</strain>
    </source>
</reference>
<evidence type="ECO:0000313" key="1">
    <source>
        <dbReference type="EMBL" id="PWC13886.1"/>
    </source>
</evidence>
<dbReference type="AlphaFoldDB" id="A0A2U1TWV5"/>
<dbReference type="SUPFAM" id="SSF89796">
    <property type="entry name" value="CoA-transferase family III (CaiB/BaiF)"/>
    <property type="match status" value="1"/>
</dbReference>
<comment type="caution">
    <text evidence="1">The sequence shown here is derived from an EMBL/GenBank/DDBJ whole genome shotgun (WGS) entry which is preliminary data.</text>
</comment>
<keyword evidence="2" id="KW-1185">Reference proteome</keyword>
<dbReference type="Proteomes" id="UP000296159">
    <property type="component" value="Unassembled WGS sequence"/>
</dbReference>
<accession>A0A2U1TWV5</accession>
<dbReference type="Pfam" id="PF02515">
    <property type="entry name" value="CoA_transf_3"/>
    <property type="match status" value="1"/>
</dbReference>
<proteinExistence type="predicted"/>
<organism evidence="1 2">
    <name type="scientific">Brenneria corticis</name>
    <dbReference type="NCBI Taxonomy" id="2173106"/>
    <lineage>
        <taxon>Bacteria</taxon>
        <taxon>Pseudomonadati</taxon>
        <taxon>Pseudomonadota</taxon>
        <taxon>Gammaproteobacteria</taxon>
        <taxon>Enterobacterales</taxon>
        <taxon>Pectobacteriaceae</taxon>
        <taxon>Brenneria</taxon>
    </lineage>
</organism>
<gene>
    <name evidence="1" type="ORF">DDT56_15070</name>
</gene>
<sequence length="429" mass="48027">MSNIGLEGIKVVDLTAYVAGPACPRILGEMGATVYKIEPFTGDEQRTQGASWGMNHKTKFDDAAFDMSSMNKKWLSINLKSPGGKALIYKLIGDSDIVITSFRDGALKRLGLDYETLSEKFPHIVWGQMRGYGERGPERDAKGFDATSYSARGGLVMSFPQANEHFEPGNAPIAIGDWNACVALTAGVLAALVRRLKSGKGDKVVVNLYHCAVWAMTSAVVARQQGAEYPKDRKNAPCPTNNSYKSRDGIWFIICFGNYNKYFELVMTTMGLDHLVGNKDYDTLEVIGETGAYRQVIKWMEEAFATQDFSYWEKLFKERDIPFQKCFTVDDILEDQEAFDNDILRKIHYDALGEYTITTTPIRIKSVGDPVLYRSRPIGYDTREVMREYGYSDGQIDTMATDDQVLCYSEEPAPESVLSPSYGIDSIKR</sequence>
<dbReference type="InterPro" id="IPR044855">
    <property type="entry name" value="CoA-Trfase_III_dom3_sf"/>
</dbReference>
<dbReference type="Gene3D" id="3.40.50.10540">
    <property type="entry name" value="Crotonobetainyl-coa:carnitine coa-transferase, domain 1"/>
    <property type="match status" value="1"/>
</dbReference>
<dbReference type="PANTHER" id="PTHR48228">
    <property type="entry name" value="SUCCINYL-COA--D-CITRAMALATE COA-TRANSFERASE"/>
    <property type="match status" value="1"/>
</dbReference>
<dbReference type="GO" id="GO:0016740">
    <property type="term" value="F:transferase activity"/>
    <property type="evidence" value="ECO:0007669"/>
    <property type="project" value="UniProtKB-KW"/>
</dbReference>
<dbReference type="RefSeq" id="WP_136167243.1">
    <property type="nucleotide sequence ID" value="NZ_KZ819083.1"/>
</dbReference>
<dbReference type="EMBL" id="QDKH01000017">
    <property type="protein sequence ID" value="PWC13886.1"/>
    <property type="molecule type" value="Genomic_DNA"/>
</dbReference>
<dbReference type="InterPro" id="IPR050509">
    <property type="entry name" value="CoA-transferase_III"/>
</dbReference>
<dbReference type="Gene3D" id="3.30.1540.10">
    <property type="entry name" value="formyl-coa transferase, domain 3"/>
    <property type="match status" value="1"/>
</dbReference>
<name>A0A2U1TWV5_9GAMM</name>
<dbReference type="PANTHER" id="PTHR48228:SF2">
    <property type="entry name" value="E-CINNAMOYL-COA:R-PHENYLLACTATE COA TRANSFERASE LARGE SUBUNIT"/>
    <property type="match status" value="1"/>
</dbReference>